<dbReference type="Gene3D" id="3.40.630.30">
    <property type="match status" value="1"/>
</dbReference>
<evidence type="ECO:0000313" key="3">
    <source>
        <dbReference type="Proteomes" id="UP000199200"/>
    </source>
</evidence>
<proteinExistence type="predicted"/>
<dbReference type="PANTHER" id="PTHR43792:SF1">
    <property type="entry name" value="N-ACETYLTRANSFERASE DOMAIN-CONTAINING PROTEIN"/>
    <property type="match status" value="1"/>
</dbReference>
<dbReference type="Proteomes" id="UP000199200">
    <property type="component" value="Unassembled WGS sequence"/>
</dbReference>
<name>A0A1H6Z725_9BACL</name>
<evidence type="ECO:0000259" key="1">
    <source>
        <dbReference type="PROSITE" id="PS51186"/>
    </source>
</evidence>
<dbReference type="AlphaFoldDB" id="A0A1H6Z725"/>
<dbReference type="GO" id="GO:0016747">
    <property type="term" value="F:acyltransferase activity, transferring groups other than amino-acyl groups"/>
    <property type="evidence" value="ECO:0007669"/>
    <property type="project" value="InterPro"/>
</dbReference>
<organism evidence="2 3">
    <name type="scientific">Bhargavaea ginsengi</name>
    <dbReference type="NCBI Taxonomy" id="426757"/>
    <lineage>
        <taxon>Bacteria</taxon>
        <taxon>Bacillati</taxon>
        <taxon>Bacillota</taxon>
        <taxon>Bacilli</taxon>
        <taxon>Bacillales</taxon>
        <taxon>Caryophanaceae</taxon>
        <taxon>Bhargavaea</taxon>
    </lineage>
</organism>
<accession>A0A1H6Z725</accession>
<dbReference type="OrthoDB" id="9785602at2"/>
<dbReference type="SUPFAM" id="SSF55729">
    <property type="entry name" value="Acyl-CoA N-acyltransferases (Nat)"/>
    <property type="match status" value="1"/>
</dbReference>
<evidence type="ECO:0000313" key="2">
    <source>
        <dbReference type="EMBL" id="SEJ44745.1"/>
    </source>
</evidence>
<dbReference type="InterPro" id="IPR000182">
    <property type="entry name" value="GNAT_dom"/>
</dbReference>
<gene>
    <name evidence="2" type="ORF">SAMN04488127_1817</name>
</gene>
<dbReference type="Pfam" id="PF13302">
    <property type="entry name" value="Acetyltransf_3"/>
    <property type="match status" value="1"/>
</dbReference>
<keyword evidence="3" id="KW-1185">Reference proteome</keyword>
<dbReference type="PANTHER" id="PTHR43792">
    <property type="entry name" value="GNAT FAMILY, PUTATIVE (AFU_ORTHOLOGUE AFUA_3G00765)-RELATED-RELATED"/>
    <property type="match status" value="1"/>
</dbReference>
<keyword evidence="2" id="KW-0808">Transferase</keyword>
<dbReference type="RefSeq" id="WP_092052590.1">
    <property type="nucleotide sequence ID" value="NZ_FNZF01000003.1"/>
</dbReference>
<reference evidence="3" key="1">
    <citation type="submission" date="2016-10" db="EMBL/GenBank/DDBJ databases">
        <authorList>
            <person name="Varghese N."/>
            <person name="Submissions S."/>
        </authorList>
    </citation>
    <scope>NUCLEOTIDE SEQUENCE [LARGE SCALE GENOMIC DNA]</scope>
    <source>
        <strain evidence="3">CGMCC 1.6763</strain>
    </source>
</reference>
<sequence length="175" mass="19856">MRLETARCILEPPEAGDLEAVKSLYGNDQVRAYLGGTRTGAEVERAFADILENPDSYWLVRHKDDGVFMGTVSLDLHHDGEAQEVSYQLLPKFWGRGLGSEVAGEVIRHAFCNLGQNRLLAETQTANTVSRRLLERLGMKEERRVERFGEQQVIYSLSRESFRKDDPQPISSFEL</sequence>
<dbReference type="PROSITE" id="PS51186">
    <property type="entry name" value="GNAT"/>
    <property type="match status" value="1"/>
</dbReference>
<feature type="domain" description="N-acetyltransferase" evidence="1">
    <location>
        <begin position="8"/>
        <end position="160"/>
    </location>
</feature>
<dbReference type="STRING" id="426757.SAMN04488127_1817"/>
<protein>
    <submittedName>
        <fullName evidence="2">Ribosomal-protein-alanine N-acetyltransferase</fullName>
    </submittedName>
</protein>
<dbReference type="EMBL" id="FNZF01000003">
    <property type="protein sequence ID" value="SEJ44745.1"/>
    <property type="molecule type" value="Genomic_DNA"/>
</dbReference>
<dbReference type="InterPro" id="IPR051531">
    <property type="entry name" value="N-acetyltransferase"/>
</dbReference>
<dbReference type="InterPro" id="IPR016181">
    <property type="entry name" value="Acyl_CoA_acyltransferase"/>
</dbReference>